<dbReference type="CDD" id="cd00090">
    <property type="entry name" value="HTH_ARSR"/>
    <property type="match status" value="1"/>
</dbReference>
<dbReference type="Pfam" id="PF01022">
    <property type="entry name" value="HTH_5"/>
    <property type="match status" value="1"/>
</dbReference>
<evidence type="ECO:0000313" key="6">
    <source>
        <dbReference type="Proteomes" id="UP000056322"/>
    </source>
</evidence>
<gene>
    <name evidence="5" type="ORF">BN1209_1329</name>
</gene>
<proteinExistence type="predicted"/>
<dbReference type="GO" id="GO:0003700">
    <property type="term" value="F:DNA-binding transcription factor activity"/>
    <property type="evidence" value="ECO:0007669"/>
    <property type="project" value="InterPro"/>
</dbReference>
<dbReference type="AlphaFoldDB" id="A0A0B7J0Q8"/>
<evidence type="ECO:0000256" key="3">
    <source>
        <dbReference type="ARBA" id="ARBA00023163"/>
    </source>
</evidence>
<dbReference type="KEGG" id="mbac:BN1209_1329"/>
<evidence type="ECO:0000256" key="2">
    <source>
        <dbReference type="ARBA" id="ARBA00023125"/>
    </source>
</evidence>
<evidence type="ECO:0000256" key="1">
    <source>
        <dbReference type="ARBA" id="ARBA00023015"/>
    </source>
</evidence>
<dbReference type="PANTHER" id="PTHR43132:SF9">
    <property type="entry name" value="ARSR FAMILY TRANSCRIPTIONAL REGULATORY PROTEIN"/>
    <property type="match status" value="1"/>
</dbReference>
<dbReference type="EMBL" id="LN794158">
    <property type="protein sequence ID" value="CEN56367.1"/>
    <property type="molecule type" value="Genomic_DNA"/>
</dbReference>
<feature type="domain" description="HTH arsR-type" evidence="4">
    <location>
        <begin position="17"/>
        <end position="111"/>
    </location>
</feature>
<dbReference type="InterPro" id="IPR051011">
    <property type="entry name" value="Metal_resp_trans_reg"/>
</dbReference>
<organism evidence="5 6">
    <name type="scientific">Candidatus Methylopumilus turicensis</name>
    <dbReference type="NCBI Taxonomy" id="1581680"/>
    <lineage>
        <taxon>Bacteria</taxon>
        <taxon>Pseudomonadati</taxon>
        <taxon>Pseudomonadota</taxon>
        <taxon>Betaproteobacteria</taxon>
        <taxon>Nitrosomonadales</taxon>
        <taxon>Methylophilaceae</taxon>
        <taxon>Candidatus Methylopumilus</taxon>
    </lineage>
</organism>
<keyword evidence="1" id="KW-0805">Transcription regulation</keyword>
<dbReference type="HOGENOM" id="CLU_097806_6_1_4"/>
<dbReference type="GO" id="GO:0003677">
    <property type="term" value="F:DNA binding"/>
    <property type="evidence" value="ECO:0007669"/>
    <property type="project" value="UniProtKB-KW"/>
</dbReference>
<dbReference type="SMART" id="SM00418">
    <property type="entry name" value="HTH_ARSR"/>
    <property type="match status" value="1"/>
</dbReference>
<dbReference type="Proteomes" id="UP000056322">
    <property type="component" value="Chromosome 1"/>
</dbReference>
<dbReference type="PROSITE" id="PS50987">
    <property type="entry name" value="HTH_ARSR_2"/>
    <property type="match status" value="1"/>
</dbReference>
<dbReference type="STRING" id="1581680.BN1209_1329"/>
<dbReference type="NCBIfam" id="NF033788">
    <property type="entry name" value="HTH_metalloreg"/>
    <property type="match status" value="1"/>
</dbReference>
<protein>
    <submittedName>
        <fullName evidence="5">Transcriptional regulator, ArsR family</fullName>
    </submittedName>
</protein>
<keyword evidence="3" id="KW-0804">Transcription</keyword>
<sequence>MYYRLILLSKDILMMQLDDQAFIQLAKYFQALAEPMRLKILNGLRDGEKNVTALVEISGGTQANVSKHLTLLTASRLIKREARGTKAYYTIADQRIYDLCNLVCGQIASQMSQEAAANEALIFSLQATQ</sequence>
<dbReference type="InterPro" id="IPR011991">
    <property type="entry name" value="ArsR-like_HTH"/>
</dbReference>
<dbReference type="InterPro" id="IPR036388">
    <property type="entry name" value="WH-like_DNA-bd_sf"/>
</dbReference>
<dbReference type="PRINTS" id="PR00778">
    <property type="entry name" value="HTHARSR"/>
</dbReference>
<dbReference type="InterPro" id="IPR001845">
    <property type="entry name" value="HTH_ArsR_DNA-bd_dom"/>
</dbReference>
<reference evidence="6" key="1">
    <citation type="submission" date="2014-12" db="EMBL/GenBank/DDBJ databases">
        <authorList>
            <person name="Salcher M.M."/>
        </authorList>
    </citation>
    <scope>NUCLEOTIDE SEQUENCE [LARGE SCALE GENOMIC DNA]</scope>
    <source>
        <strain evidence="6">MMS-10A-171</strain>
    </source>
</reference>
<evidence type="ECO:0000259" key="4">
    <source>
        <dbReference type="PROSITE" id="PS50987"/>
    </source>
</evidence>
<dbReference type="InterPro" id="IPR036390">
    <property type="entry name" value="WH_DNA-bd_sf"/>
</dbReference>
<dbReference type="PANTHER" id="PTHR43132">
    <property type="entry name" value="ARSENICAL RESISTANCE OPERON REPRESSOR ARSR-RELATED"/>
    <property type="match status" value="1"/>
</dbReference>
<keyword evidence="2" id="KW-0238">DNA-binding</keyword>
<dbReference type="SUPFAM" id="SSF46785">
    <property type="entry name" value="Winged helix' DNA-binding domain"/>
    <property type="match status" value="1"/>
</dbReference>
<accession>A0A0B7J0Q8</accession>
<dbReference type="Gene3D" id="1.10.10.10">
    <property type="entry name" value="Winged helix-like DNA-binding domain superfamily/Winged helix DNA-binding domain"/>
    <property type="match status" value="1"/>
</dbReference>
<keyword evidence="6" id="KW-1185">Reference proteome</keyword>
<evidence type="ECO:0000313" key="5">
    <source>
        <dbReference type="EMBL" id="CEN56367.1"/>
    </source>
</evidence>
<name>A0A0B7J0Q8_9PROT</name>